<dbReference type="PROSITE" id="PS50893">
    <property type="entry name" value="ABC_TRANSPORTER_2"/>
    <property type="match status" value="1"/>
</dbReference>
<dbReference type="InterPro" id="IPR003593">
    <property type="entry name" value="AAA+_ATPase"/>
</dbReference>
<keyword evidence="3 5" id="KW-0067">ATP-binding</keyword>
<evidence type="ECO:0000259" key="4">
    <source>
        <dbReference type="PROSITE" id="PS50893"/>
    </source>
</evidence>
<dbReference type="CDD" id="cd03219">
    <property type="entry name" value="ABC_Mj1267_LivG_branched"/>
    <property type="match status" value="1"/>
</dbReference>
<organism evidence="5 6">
    <name type="scientific">Methylobrevis pamukkalensis</name>
    <dbReference type="NCBI Taxonomy" id="1439726"/>
    <lineage>
        <taxon>Bacteria</taxon>
        <taxon>Pseudomonadati</taxon>
        <taxon>Pseudomonadota</taxon>
        <taxon>Alphaproteobacteria</taxon>
        <taxon>Hyphomicrobiales</taxon>
        <taxon>Pleomorphomonadaceae</taxon>
        <taxon>Methylobrevis</taxon>
    </lineage>
</organism>
<dbReference type="PANTHER" id="PTHR45772:SF9">
    <property type="entry name" value="CONSERVED COMPONENT OF ABC TRANSPORTER FOR NATURAL AMINO ACIDS"/>
    <property type="match status" value="1"/>
</dbReference>
<sequence length="251" mass="27280">MLDVSSCKLSFGGVKAVDDVSLRVEPGSITGLIGTNGAGKTTLFNVISGFLKADAGSIRFMDRDITARDPSEIAKLGILRTFQTPVGFPRMTVMENMLVFSRHDRDRRSSPFSPARVPAETLEAASAILADFGLYQKRDVWAEDLSAPDLKMLEFARAMMAGPVLLMLDEPAAGVNPALIESLASRIRALRDQGVSFLLVDHNLKFVCNVCDRIFAMADGRIIAEGTPDEVIADQKVLELYIGKSAKTDLQ</sequence>
<dbReference type="GO" id="GO:0005524">
    <property type="term" value="F:ATP binding"/>
    <property type="evidence" value="ECO:0007669"/>
    <property type="project" value="UniProtKB-KW"/>
</dbReference>
<dbReference type="InterPro" id="IPR027417">
    <property type="entry name" value="P-loop_NTPase"/>
</dbReference>
<evidence type="ECO:0000256" key="2">
    <source>
        <dbReference type="ARBA" id="ARBA00022741"/>
    </source>
</evidence>
<dbReference type="InterPro" id="IPR051120">
    <property type="entry name" value="ABC_AA/LPS_Transport"/>
</dbReference>
<keyword evidence="2" id="KW-0547">Nucleotide-binding</keyword>
<dbReference type="EC" id="3.6.3.-" evidence="5"/>
<dbReference type="Gene3D" id="3.40.50.300">
    <property type="entry name" value="P-loop containing nucleotide triphosphate hydrolases"/>
    <property type="match status" value="1"/>
</dbReference>
<dbReference type="EMBL" id="MCRJ01000004">
    <property type="protein sequence ID" value="ODN72306.1"/>
    <property type="molecule type" value="Genomic_DNA"/>
</dbReference>
<dbReference type="RefSeq" id="WP_069305580.1">
    <property type="nucleotide sequence ID" value="NZ_MCRJ01000004.1"/>
</dbReference>
<reference evidence="5 6" key="1">
    <citation type="submission" date="2016-07" db="EMBL/GenBank/DDBJ databases">
        <title>Draft Genome Sequence of Methylobrevis pamukkalensis PK2.</title>
        <authorList>
            <person name="Vasilenko O.V."/>
            <person name="Doronina N.V."/>
            <person name="Shmareva M.N."/>
            <person name="Tarlachkov S.V."/>
            <person name="Mustakhimov I."/>
            <person name="Trotsenko Y.A."/>
        </authorList>
    </citation>
    <scope>NUCLEOTIDE SEQUENCE [LARGE SCALE GENOMIC DNA]</scope>
    <source>
        <strain evidence="5 6">PK2</strain>
    </source>
</reference>
<dbReference type="SUPFAM" id="SSF52540">
    <property type="entry name" value="P-loop containing nucleoside triphosphate hydrolases"/>
    <property type="match status" value="1"/>
</dbReference>
<dbReference type="OrthoDB" id="9806149at2"/>
<proteinExistence type="predicted"/>
<dbReference type="SMART" id="SM00382">
    <property type="entry name" value="AAA"/>
    <property type="match status" value="1"/>
</dbReference>
<dbReference type="InterPro" id="IPR003439">
    <property type="entry name" value="ABC_transporter-like_ATP-bd"/>
</dbReference>
<dbReference type="PATRIC" id="fig|1439726.3.peg.393"/>
<protein>
    <submittedName>
        <fullName evidence="5">Lipopolysaccharide export system ATP-binding protein LptB</fullName>
        <ecNumber evidence="5">3.6.3.-</ecNumber>
    </submittedName>
</protein>
<keyword evidence="1" id="KW-0813">Transport</keyword>
<dbReference type="PANTHER" id="PTHR45772">
    <property type="entry name" value="CONSERVED COMPONENT OF ABC TRANSPORTER FOR NATURAL AMINO ACIDS-RELATED"/>
    <property type="match status" value="1"/>
</dbReference>
<dbReference type="AlphaFoldDB" id="A0A1E3H937"/>
<feature type="domain" description="ABC transporter" evidence="4">
    <location>
        <begin position="2"/>
        <end position="244"/>
    </location>
</feature>
<gene>
    <name evidence="5" type="primary">lptB_1</name>
    <name evidence="5" type="ORF">A6302_00371</name>
</gene>
<comment type="caution">
    <text evidence="5">The sequence shown here is derived from an EMBL/GenBank/DDBJ whole genome shotgun (WGS) entry which is preliminary data.</text>
</comment>
<dbReference type="Pfam" id="PF12399">
    <property type="entry name" value="BCA_ABC_TP_C"/>
    <property type="match status" value="1"/>
</dbReference>
<evidence type="ECO:0000256" key="3">
    <source>
        <dbReference type="ARBA" id="ARBA00022840"/>
    </source>
</evidence>
<dbReference type="GO" id="GO:0005886">
    <property type="term" value="C:plasma membrane"/>
    <property type="evidence" value="ECO:0007669"/>
    <property type="project" value="TreeGrafter"/>
</dbReference>
<name>A0A1E3H937_9HYPH</name>
<dbReference type="Pfam" id="PF00005">
    <property type="entry name" value="ABC_tran"/>
    <property type="match status" value="1"/>
</dbReference>
<evidence type="ECO:0000256" key="1">
    <source>
        <dbReference type="ARBA" id="ARBA00022448"/>
    </source>
</evidence>
<dbReference type="GO" id="GO:0016887">
    <property type="term" value="F:ATP hydrolysis activity"/>
    <property type="evidence" value="ECO:0007669"/>
    <property type="project" value="InterPro"/>
</dbReference>
<keyword evidence="6" id="KW-1185">Reference proteome</keyword>
<dbReference type="InterPro" id="IPR032823">
    <property type="entry name" value="BCA_ABC_TP_C"/>
</dbReference>
<accession>A0A1E3H937</accession>
<evidence type="ECO:0000313" key="6">
    <source>
        <dbReference type="Proteomes" id="UP000094622"/>
    </source>
</evidence>
<keyword evidence="5" id="KW-0378">Hydrolase</keyword>
<dbReference type="Proteomes" id="UP000094622">
    <property type="component" value="Unassembled WGS sequence"/>
</dbReference>
<evidence type="ECO:0000313" key="5">
    <source>
        <dbReference type="EMBL" id="ODN72306.1"/>
    </source>
</evidence>